<evidence type="ECO:0000313" key="3">
    <source>
        <dbReference type="Proteomes" id="UP000051010"/>
    </source>
</evidence>
<sequence>MKLENKKIGRHFFAFLWTGVRRNYDNLDNLDDSIAKRLGGDQQDSAVEIHLSKMFSEIFRRHSKDEADRLFIVGTRTTTPSLHKVSSRPVKPWFFSRIFLVLAVSFAMLMLLLFLFKSNKAIPGLIFIGSLMVPFSLMMMFFEINVYQNISVLQVLTTFLVGGILSLLVTMTFYLMLPIRTDVSIASALIVGIVEELAKCVVVIIFINSYKLNYIFNGVLVGAAVGAGFSVFESSGYISQYGLMTIFTRSFQAIGTHTIWAAIVGGAIILAKTRKKPFTIKDFFTKPKFYVFLLITIGLHTFWDWDIPDTGLSVSIMQEILDVVIGWFLIYIMIDAGLREVKTLQGQRIVIPREKKRRPVRRPANKDWRNKK</sequence>
<evidence type="ECO:0000313" key="2">
    <source>
        <dbReference type="EMBL" id="KRM44001.1"/>
    </source>
</evidence>
<feature type="transmembrane region" description="Helical" evidence="1">
    <location>
        <begin position="183"/>
        <end position="207"/>
    </location>
</feature>
<organism evidence="2 3">
    <name type="scientific">Lentilactobacillus parafarraginis DSM 18390 = JCM 14109</name>
    <dbReference type="NCBI Taxonomy" id="1423786"/>
    <lineage>
        <taxon>Bacteria</taxon>
        <taxon>Bacillati</taxon>
        <taxon>Bacillota</taxon>
        <taxon>Bacilli</taxon>
        <taxon>Lactobacillales</taxon>
        <taxon>Lactobacillaceae</taxon>
        <taxon>Lentilactobacillus</taxon>
    </lineage>
</organism>
<evidence type="ECO:0000256" key="1">
    <source>
        <dbReference type="SAM" id="Phobius"/>
    </source>
</evidence>
<gene>
    <name evidence="2" type="ORF">FD47_GL001037</name>
</gene>
<feature type="transmembrane region" description="Helical" evidence="1">
    <location>
        <begin position="94"/>
        <end position="116"/>
    </location>
</feature>
<proteinExistence type="predicted"/>
<reference evidence="2 3" key="1">
    <citation type="journal article" date="2015" name="Genome Announc.">
        <title>Expanding the biotechnology potential of lactobacilli through comparative genomics of 213 strains and associated genera.</title>
        <authorList>
            <person name="Sun Z."/>
            <person name="Harris H.M."/>
            <person name="McCann A."/>
            <person name="Guo C."/>
            <person name="Argimon S."/>
            <person name="Zhang W."/>
            <person name="Yang X."/>
            <person name="Jeffery I.B."/>
            <person name="Cooney J.C."/>
            <person name="Kagawa T.F."/>
            <person name="Liu W."/>
            <person name="Song Y."/>
            <person name="Salvetti E."/>
            <person name="Wrobel A."/>
            <person name="Rasinkangas P."/>
            <person name="Parkhill J."/>
            <person name="Rea M.C."/>
            <person name="O'Sullivan O."/>
            <person name="Ritari J."/>
            <person name="Douillard F.P."/>
            <person name="Paul Ross R."/>
            <person name="Yang R."/>
            <person name="Briner A.E."/>
            <person name="Felis G.E."/>
            <person name="de Vos W.M."/>
            <person name="Barrangou R."/>
            <person name="Klaenhammer T.R."/>
            <person name="Caufield P.W."/>
            <person name="Cui Y."/>
            <person name="Zhang H."/>
            <person name="O'Toole P.W."/>
        </authorList>
    </citation>
    <scope>NUCLEOTIDE SEQUENCE [LARGE SCALE GENOMIC DNA]</scope>
    <source>
        <strain evidence="2 3">DSM 18390</strain>
    </source>
</reference>
<dbReference type="PATRIC" id="fig|1423786.4.peg.1102"/>
<protein>
    <submittedName>
        <fullName evidence="2">Membrane protein</fullName>
    </submittedName>
</protein>
<dbReference type="PANTHER" id="PTHR36844:SF1">
    <property type="entry name" value="PROTEASE PRSW"/>
    <property type="match status" value="1"/>
</dbReference>
<name>A0A0R1YP72_9LACO</name>
<feature type="transmembrane region" description="Helical" evidence="1">
    <location>
        <begin position="283"/>
        <end position="303"/>
    </location>
</feature>
<feature type="transmembrane region" description="Helical" evidence="1">
    <location>
        <begin position="252"/>
        <end position="271"/>
    </location>
</feature>
<comment type="caution">
    <text evidence="2">The sequence shown here is derived from an EMBL/GenBank/DDBJ whole genome shotgun (WGS) entry which is preliminary data.</text>
</comment>
<feature type="transmembrane region" description="Helical" evidence="1">
    <location>
        <begin position="214"/>
        <end position="232"/>
    </location>
</feature>
<dbReference type="PANTHER" id="PTHR36844">
    <property type="entry name" value="PROTEASE PRSW"/>
    <property type="match status" value="1"/>
</dbReference>
<dbReference type="GO" id="GO:0008233">
    <property type="term" value="F:peptidase activity"/>
    <property type="evidence" value="ECO:0007669"/>
    <property type="project" value="InterPro"/>
</dbReference>
<dbReference type="InterPro" id="IPR026898">
    <property type="entry name" value="PrsW"/>
</dbReference>
<keyword evidence="1" id="KW-0472">Membrane</keyword>
<feature type="transmembrane region" description="Helical" evidence="1">
    <location>
        <begin position="154"/>
        <end position="177"/>
    </location>
</feature>
<accession>A0A0R1YP72</accession>
<keyword evidence="1" id="KW-0812">Transmembrane</keyword>
<feature type="transmembrane region" description="Helical" evidence="1">
    <location>
        <begin position="122"/>
        <end position="142"/>
    </location>
</feature>
<dbReference type="AlphaFoldDB" id="A0A0R1YP72"/>
<dbReference type="Proteomes" id="UP000051010">
    <property type="component" value="Unassembled WGS sequence"/>
</dbReference>
<dbReference type="RefSeq" id="WP_054734133.1">
    <property type="nucleotide sequence ID" value="NZ_AZFZ01000022.1"/>
</dbReference>
<feature type="transmembrane region" description="Helical" evidence="1">
    <location>
        <begin position="315"/>
        <end position="334"/>
    </location>
</feature>
<keyword evidence="1" id="KW-1133">Transmembrane helix</keyword>
<dbReference type="Pfam" id="PF13367">
    <property type="entry name" value="PrsW-protease"/>
    <property type="match status" value="1"/>
</dbReference>
<dbReference type="EMBL" id="AZFZ01000022">
    <property type="protein sequence ID" value="KRM44001.1"/>
    <property type="molecule type" value="Genomic_DNA"/>
</dbReference>